<evidence type="ECO:0000313" key="2">
    <source>
        <dbReference type="EMBL" id="UXH76153.1"/>
    </source>
</evidence>
<organism evidence="2 3">
    <name type="scientific">Roseateles amylovorans</name>
    <dbReference type="NCBI Taxonomy" id="2978473"/>
    <lineage>
        <taxon>Bacteria</taxon>
        <taxon>Pseudomonadati</taxon>
        <taxon>Pseudomonadota</taxon>
        <taxon>Betaproteobacteria</taxon>
        <taxon>Burkholderiales</taxon>
        <taxon>Sphaerotilaceae</taxon>
        <taxon>Roseateles</taxon>
    </lineage>
</organism>
<evidence type="ECO:0000256" key="1">
    <source>
        <dbReference type="SAM" id="MobiDB-lite"/>
    </source>
</evidence>
<gene>
    <name evidence="2" type="ORF">N4261_13830</name>
</gene>
<protein>
    <submittedName>
        <fullName evidence="2">Type VI secretion system tube protein Hcp</fullName>
    </submittedName>
</protein>
<dbReference type="Gene3D" id="2.30.110.20">
    <property type="entry name" value="Hcp1-like"/>
    <property type="match status" value="1"/>
</dbReference>
<evidence type="ECO:0000313" key="3">
    <source>
        <dbReference type="Proteomes" id="UP001064933"/>
    </source>
</evidence>
<name>A0ABY6AV16_9BURK</name>
<feature type="region of interest" description="Disordered" evidence="1">
    <location>
        <begin position="202"/>
        <end position="223"/>
    </location>
</feature>
<dbReference type="Proteomes" id="UP001064933">
    <property type="component" value="Chromosome"/>
</dbReference>
<dbReference type="Pfam" id="PF05638">
    <property type="entry name" value="T6SS_HCP"/>
    <property type="match status" value="1"/>
</dbReference>
<dbReference type="InterPro" id="IPR036624">
    <property type="entry name" value="Hcp1-lik_sf"/>
</dbReference>
<reference evidence="2" key="1">
    <citation type="submission" date="2022-10" db="EMBL/GenBank/DDBJ databases">
        <title>Characterization and whole genome sequencing of a new Roseateles species, isolated from fresh water.</title>
        <authorList>
            <person name="Guliayeva D.Y."/>
            <person name="Akhremchuk A.E."/>
            <person name="Sikolenko M.A."/>
            <person name="Valentovich L.N."/>
            <person name="Sidarenka A.V."/>
        </authorList>
    </citation>
    <scope>NUCLEOTIDE SEQUENCE</scope>
    <source>
        <strain evidence="2">BIM B-1768</strain>
    </source>
</reference>
<keyword evidence="3" id="KW-1185">Reference proteome</keyword>
<dbReference type="EMBL" id="CP104562">
    <property type="protein sequence ID" value="UXH76153.1"/>
    <property type="molecule type" value="Genomic_DNA"/>
</dbReference>
<sequence length="223" mass="23859">MTQHARLYMYAVGDGGPIAGESRVPAMRDWIELEDWQWSLDADGDAGRAPEPSVLSISKRMDRSSMPLLSAMDRGMPMVVTLCMEDAAQELMSLSIKLRQARVTRYSLELRNEDASVCVMEHWELDYREAAFEYREDRRSGVTSSSVKRLVGASTASPASGGGGGAGAVSHGAGVAGTPGAAPAVASSGTAAAPREFALRDMETMWRDLQSPHSPAGSPGLKR</sequence>
<proteinExistence type="predicted"/>
<accession>A0ABY6AV16</accession>
<dbReference type="SUPFAM" id="SSF141452">
    <property type="entry name" value="Hcp1-like"/>
    <property type="match status" value="1"/>
</dbReference>
<dbReference type="RefSeq" id="WP_261755885.1">
    <property type="nucleotide sequence ID" value="NZ_CP104562.2"/>
</dbReference>
<dbReference type="InterPro" id="IPR008514">
    <property type="entry name" value="T6SS_Hcp"/>
</dbReference>